<reference evidence="2" key="1">
    <citation type="submission" date="2016-01" db="EMBL/GenBank/DDBJ databases">
        <authorList>
            <person name="Mitreva M."/>
            <person name="Pepin K.H."/>
            <person name="Mihindukulasuriya K.A."/>
            <person name="Fulton R."/>
            <person name="Fronick C."/>
            <person name="O'Laughlin M."/>
            <person name="Miner T."/>
            <person name="Herter B."/>
            <person name="Rosa B.A."/>
            <person name="Cordes M."/>
            <person name="Tomlinson C."/>
            <person name="Wollam A."/>
            <person name="Palsikar V.B."/>
            <person name="Mardis E.R."/>
            <person name="Wilson R.K."/>
        </authorList>
    </citation>
    <scope>NUCLEOTIDE SEQUENCE [LARGE SCALE GENOMIC DNA]</scope>
    <source>
        <strain evidence="2">DNF01167</strain>
    </source>
</reference>
<dbReference type="SUPFAM" id="SSF52833">
    <property type="entry name" value="Thioredoxin-like"/>
    <property type="match status" value="1"/>
</dbReference>
<dbReference type="AlphaFoldDB" id="A0A133ZY11"/>
<dbReference type="OrthoDB" id="5679012at2"/>
<proteinExistence type="predicted"/>
<comment type="caution">
    <text evidence="1">The sequence shown here is derived from an EMBL/GenBank/DDBJ whole genome shotgun (WGS) entry which is preliminary data.</text>
</comment>
<dbReference type="PATRIC" id="fig|1379.3.peg.817"/>
<sequence length="86" mass="10024">MEYILYFAESCPDTAPFKEKLSELGIAYKEVEVMTSLRNFKEFLYVRDTYSQFDGIRGNMKIGIPCLVVNETECILELNELDKLKK</sequence>
<dbReference type="Gene3D" id="3.40.30.10">
    <property type="entry name" value="Glutaredoxin"/>
    <property type="match status" value="1"/>
</dbReference>
<dbReference type="Proteomes" id="UP000070355">
    <property type="component" value="Unassembled WGS sequence"/>
</dbReference>
<dbReference type="PROSITE" id="PS51354">
    <property type="entry name" value="GLUTAREDOXIN_2"/>
    <property type="match status" value="1"/>
</dbReference>
<dbReference type="STRING" id="1379.HMPREF3186_00835"/>
<evidence type="ECO:0000313" key="2">
    <source>
        <dbReference type="Proteomes" id="UP000070355"/>
    </source>
</evidence>
<evidence type="ECO:0000313" key="1">
    <source>
        <dbReference type="EMBL" id="KXB60338.1"/>
    </source>
</evidence>
<organism evidence="1 2">
    <name type="scientific">Gemella haemolysans</name>
    <dbReference type="NCBI Taxonomy" id="1379"/>
    <lineage>
        <taxon>Bacteria</taxon>
        <taxon>Bacillati</taxon>
        <taxon>Bacillota</taxon>
        <taxon>Bacilli</taxon>
        <taxon>Bacillales</taxon>
        <taxon>Gemellaceae</taxon>
        <taxon>Gemella</taxon>
    </lineage>
</organism>
<gene>
    <name evidence="1" type="ORF">HMPREF3186_00835</name>
</gene>
<protein>
    <submittedName>
        <fullName evidence="1">Uncharacterized protein</fullName>
    </submittedName>
</protein>
<dbReference type="InterPro" id="IPR036249">
    <property type="entry name" value="Thioredoxin-like_sf"/>
</dbReference>
<dbReference type="RefSeq" id="WP_060914035.1">
    <property type="nucleotide sequence ID" value="NZ_JAGZGJ010000045.1"/>
</dbReference>
<name>A0A133ZY11_9BACL</name>
<dbReference type="EMBL" id="LSDC01000057">
    <property type="protein sequence ID" value="KXB60338.1"/>
    <property type="molecule type" value="Genomic_DNA"/>
</dbReference>
<accession>A0A133ZY11</accession>